<keyword evidence="3" id="KW-0276">Fatty acid metabolism</keyword>
<dbReference type="InterPro" id="IPR006176">
    <property type="entry name" value="3-OHacyl-CoA_DH_NAD-bd"/>
</dbReference>
<dbReference type="CDD" id="cd06558">
    <property type="entry name" value="crotonase-like"/>
    <property type="match status" value="1"/>
</dbReference>
<keyword evidence="5" id="KW-0560">Oxidoreductase</keyword>
<keyword evidence="4" id="KW-0442">Lipid degradation</keyword>
<dbReference type="PANTHER" id="PTHR48075:SF7">
    <property type="entry name" value="3-HYDROXYACYL-COA DEHYDROGENASE-RELATED"/>
    <property type="match status" value="1"/>
</dbReference>
<sequence>MTLNIQTATVLGAGTMGAAIAGLLADAGIRVHLLDLASDPDPNINIEGVAPVQVGRSQLAWQGLTRMAAGRPPNLVHKESRSLIRPGNMDEDLEAALSESEWVLEAVIEDMETKRFLLARLADLNPTCRLITTNTSGLPIHMLAEGLPADFASRFMGTHFFNPPRYLPLLELIPHAGTDPALLADFGTFSSVRLGRETVVCRDTPYFIANRLFAFFHQVTINTALDMGLTVAEVDGLTGSLLGRPNAATFRLADIVGLDVMDLVCRNLDDLTPDDPCRSVRFHEGYRSMMTALLEAGHLGSKTGQGFYRTERDANGKRLFLSLDLAEAIEGRLSWVPAPRFSDEAIDTLHGMPLAERFPALLELDNRFGEFLWQIHGQIFSYLSQVAGDIANDCHAVDRVIRTGFAWQLGPFELWDTLGPESLDRMRQSDMHLGEWTAGMLASSDTSFHRSANGKRTSWNFRGGMTPVPAEVNYHAYADAMRTGQVIAENESACLRTGQDGILFLETRSVLNTIDEQVLSVCQEACDQLHGSAAGLIIANDDDIFSAGANLKLILALLEAADWQELERLAKLGQDTFMALRQAPKPVWAAARGMTAGGGVELLLSLDGVVAHPEACLGLTESAVGLVPGWGGCKELVRRSLAREFLDRGGDAHQVLKDRHAQVAMAKISDNAQDAQAMGYLPQQASLVTRRSQLLPWAVRELQRSLDLGYVPPAVHQNTYAAGRDGLANLEMEVFMYREAGYISEHDALIATKLAHVLCGGRLASPAWMDEQWFLDLEREANLSLAGEPLSRDRIVHMLTQKKPLRN</sequence>
<proteinExistence type="inferred from homology"/>
<evidence type="ECO:0000256" key="6">
    <source>
        <dbReference type="ARBA" id="ARBA00023027"/>
    </source>
</evidence>
<dbReference type="SUPFAM" id="SSF52096">
    <property type="entry name" value="ClpP/crotonase"/>
    <property type="match status" value="1"/>
</dbReference>
<comment type="similarity">
    <text evidence="2">Belongs to the 3-hydroxyacyl-CoA dehydrogenase family.</text>
</comment>
<evidence type="ECO:0000259" key="10">
    <source>
        <dbReference type="Pfam" id="PF02737"/>
    </source>
</evidence>
<organism evidence="11">
    <name type="scientific">Caldilineaceae bacterium SB0662_bin_9</name>
    <dbReference type="NCBI Taxonomy" id="2605258"/>
    <lineage>
        <taxon>Bacteria</taxon>
        <taxon>Bacillati</taxon>
        <taxon>Chloroflexota</taxon>
        <taxon>Caldilineae</taxon>
        <taxon>Caldilineales</taxon>
        <taxon>Caldilineaceae</taxon>
    </lineage>
</organism>
<evidence type="ECO:0000256" key="4">
    <source>
        <dbReference type="ARBA" id="ARBA00022963"/>
    </source>
</evidence>
<dbReference type="UniPathway" id="UPA00659"/>
<feature type="domain" description="3-hydroxyacyl-CoA dehydrogenase NAD binding" evidence="10">
    <location>
        <begin position="8"/>
        <end position="204"/>
    </location>
</feature>
<evidence type="ECO:0000256" key="3">
    <source>
        <dbReference type="ARBA" id="ARBA00022832"/>
    </source>
</evidence>
<dbReference type="InterPro" id="IPR029045">
    <property type="entry name" value="ClpP/crotonase-like_dom_sf"/>
</dbReference>
<evidence type="ECO:0000256" key="8">
    <source>
        <dbReference type="ARBA" id="ARBA00049556"/>
    </source>
</evidence>
<dbReference type="InterPro" id="IPR001753">
    <property type="entry name" value="Enoyl-CoA_hydra/iso"/>
</dbReference>
<dbReference type="Gene3D" id="3.90.226.10">
    <property type="entry name" value="2-enoyl-CoA Hydratase, Chain A, domain 1"/>
    <property type="match status" value="1"/>
</dbReference>
<reference evidence="11" key="1">
    <citation type="submission" date="2019-09" db="EMBL/GenBank/DDBJ databases">
        <title>Characterisation of the sponge microbiome using genome-centric metagenomics.</title>
        <authorList>
            <person name="Engelberts J.P."/>
            <person name="Robbins S.J."/>
            <person name="De Goeij J.M."/>
            <person name="Aranda M."/>
            <person name="Bell S.C."/>
            <person name="Webster N.S."/>
        </authorList>
    </citation>
    <scope>NUCLEOTIDE SEQUENCE</scope>
    <source>
        <strain evidence="11">SB0662_bin_9</strain>
    </source>
</reference>
<evidence type="ECO:0000256" key="2">
    <source>
        <dbReference type="ARBA" id="ARBA00009463"/>
    </source>
</evidence>
<evidence type="ECO:0000313" key="11">
    <source>
        <dbReference type="EMBL" id="MYD88786.1"/>
    </source>
</evidence>
<feature type="domain" description="3-hydroxyacyl-CoA dehydrogenase C-terminal" evidence="9">
    <location>
        <begin position="207"/>
        <end position="309"/>
    </location>
</feature>
<dbReference type="SUPFAM" id="SSF51735">
    <property type="entry name" value="NAD(P)-binding Rossmann-fold domains"/>
    <property type="match status" value="1"/>
</dbReference>
<dbReference type="SUPFAM" id="SSF48179">
    <property type="entry name" value="6-phosphogluconate dehydrogenase C-terminal domain-like"/>
    <property type="match status" value="2"/>
</dbReference>
<protein>
    <submittedName>
        <fullName evidence="11">3-hydroxyacyl-CoA dehydrogenase/enoyl-CoA hydratase family protein</fullName>
    </submittedName>
</protein>
<keyword evidence="6" id="KW-0520">NAD</keyword>
<name>A0A6B1DPT1_9CHLR</name>
<dbReference type="Gene3D" id="1.10.1040.50">
    <property type="match status" value="1"/>
</dbReference>
<evidence type="ECO:0000256" key="1">
    <source>
        <dbReference type="ARBA" id="ARBA00005005"/>
    </source>
</evidence>
<dbReference type="GO" id="GO:0070403">
    <property type="term" value="F:NAD+ binding"/>
    <property type="evidence" value="ECO:0007669"/>
    <property type="project" value="InterPro"/>
</dbReference>
<gene>
    <name evidence="11" type="ORF">F4Y08_00380</name>
</gene>
<dbReference type="Pfam" id="PF00378">
    <property type="entry name" value="ECH_1"/>
    <property type="match status" value="1"/>
</dbReference>
<evidence type="ECO:0000256" key="5">
    <source>
        <dbReference type="ARBA" id="ARBA00023002"/>
    </source>
</evidence>
<evidence type="ECO:0000256" key="7">
    <source>
        <dbReference type="ARBA" id="ARBA00023098"/>
    </source>
</evidence>
<dbReference type="Pfam" id="PF00725">
    <property type="entry name" value="3HCDH"/>
    <property type="match status" value="1"/>
</dbReference>
<keyword evidence="7" id="KW-0443">Lipid metabolism</keyword>
<comment type="catalytic activity">
    <reaction evidence="8">
        <text>a (3S)-3-hydroxyacyl-CoA + NAD(+) = a 3-oxoacyl-CoA + NADH + H(+)</text>
        <dbReference type="Rhea" id="RHEA:22432"/>
        <dbReference type="ChEBI" id="CHEBI:15378"/>
        <dbReference type="ChEBI" id="CHEBI:57318"/>
        <dbReference type="ChEBI" id="CHEBI:57540"/>
        <dbReference type="ChEBI" id="CHEBI:57945"/>
        <dbReference type="ChEBI" id="CHEBI:90726"/>
        <dbReference type="EC" id="1.1.1.35"/>
    </reaction>
</comment>
<dbReference type="InterPro" id="IPR008927">
    <property type="entry name" value="6-PGluconate_DH-like_C_sf"/>
</dbReference>
<dbReference type="Pfam" id="PF02737">
    <property type="entry name" value="3HCDH_N"/>
    <property type="match status" value="1"/>
</dbReference>
<dbReference type="GO" id="GO:0003857">
    <property type="term" value="F:(3S)-3-hydroxyacyl-CoA dehydrogenase (NAD+) activity"/>
    <property type="evidence" value="ECO:0007669"/>
    <property type="project" value="UniProtKB-EC"/>
</dbReference>
<comment type="pathway">
    <text evidence="1">Lipid metabolism; fatty acid beta-oxidation.</text>
</comment>
<accession>A0A6B1DPT1</accession>
<dbReference type="GO" id="GO:0006635">
    <property type="term" value="P:fatty acid beta-oxidation"/>
    <property type="evidence" value="ECO:0007669"/>
    <property type="project" value="UniProtKB-UniPathway"/>
</dbReference>
<dbReference type="EMBL" id="VXPY01000003">
    <property type="protein sequence ID" value="MYD88786.1"/>
    <property type="molecule type" value="Genomic_DNA"/>
</dbReference>
<dbReference type="PANTHER" id="PTHR48075">
    <property type="entry name" value="3-HYDROXYACYL-COA DEHYDROGENASE FAMILY PROTEIN"/>
    <property type="match status" value="1"/>
</dbReference>
<dbReference type="InterPro" id="IPR006108">
    <property type="entry name" value="3HC_DH_C"/>
</dbReference>
<dbReference type="Gene3D" id="3.40.50.720">
    <property type="entry name" value="NAD(P)-binding Rossmann-like Domain"/>
    <property type="match status" value="1"/>
</dbReference>
<dbReference type="InterPro" id="IPR036291">
    <property type="entry name" value="NAD(P)-bd_dom_sf"/>
</dbReference>
<evidence type="ECO:0000259" key="9">
    <source>
        <dbReference type="Pfam" id="PF00725"/>
    </source>
</evidence>
<comment type="caution">
    <text evidence="11">The sequence shown here is derived from an EMBL/GenBank/DDBJ whole genome shotgun (WGS) entry which is preliminary data.</text>
</comment>
<dbReference type="AlphaFoldDB" id="A0A6B1DPT1"/>